<dbReference type="SUPFAM" id="SSF55711">
    <property type="entry name" value="Subdomain of clathrin and coatomer appendage domain"/>
    <property type="match status" value="1"/>
</dbReference>
<dbReference type="Pfam" id="PF16381">
    <property type="entry name" value="Coatomer_g_Cpla"/>
    <property type="match status" value="1"/>
</dbReference>
<organism evidence="2 3">
    <name type="scientific">Protopolystoma xenopodis</name>
    <dbReference type="NCBI Taxonomy" id="117903"/>
    <lineage>
        <taxon>Eukaryota</taxon>
        <taxon>Metazoa</taxon>
        <taxon>Spiralia</taxon>
        <taxon>Lophotrochozoa</taxon>
        <taxon>Platyhelminthes</taxon>
        <taxon>Monogenea</taxon>
        <taxon>Polyopisthocotylea</taxon>
        <taxon>Polystomatidea</taxon>
        <taxon>Polystomatidae</taxon>
        <taxon>Protopolystoma</taxon>
    </lineage>
</organism>
<dbReference type="GO" id="GO:0006886">
    <property type="term" value="P:intracellular protein transport"/>
    <property type="evidence" value="ECO:0007669"/>
    <property type="project" value="InterPro"/>
</dbReference>
<dbReference type="GO" id="GO:0030117">
    <property type="term" value="C:membrane coat"/>
    <property type="evidence" value="ECO:0007669"/>
    <property type="project" value="InterPro"/>
</dbReference>
<dbReference type="AlphaFoldDB" id="A0A3S5CI71"/>
<name>A0A3S5CI71_9PLAT</name>
<dbReference type="EMBL" id="CAAALY010008476">
    <property type="protein sequence ID" value="VEL10253.1"/>
    <property type="molecule type" value="Genomic_DNA"/>
</dbReference>
<reference evidence="2" key="1">
    <citation type="submission" date="2018-11" db="EMBL/GenBank/DDBJ databases">
        <authorList>
            <consortium name="Pathogen Informatics"/>
        </authorList>
    </citation>
    <scope>NUCLEOTIDE SEQUENCE</scope>
</reference>
<evidence type="ECO:0000313" key="3">
    <source>
        <dbReference type="Proteomes" id="UP000784294"/>
    </source>
</evidence>
<dbReference type="Gene3D" id="3.30.310.10">
    <property type="entry name" value="TATA-Binding Protein"/>
    <property type="match status" value="1"/>
</dbReference>
<sequence length="81" mass="8915">MKALVEHFGMHPWNRSDHLPQGTKSAHVLQLHGMFRGNHEVLARCKLARISGTDPNAGITLQISVRSKSSEVNRAVADSLC</sequence>
<gene>
    <name evidence="2" type="ORF">PXEA_LOCUS3693</name>
</gene>
<dbReference type="GO" id="GO:0016192">
    <property type="term" value="P:vesicle-mediated transport"/>
    <property type="evidence" value="ECO:0007669"/>
    <property type="project" value="InterPro"/>
</dbReference>
<keyword evidence="3" id="KW-1185">Reference proteome</keyword>
<protein>
    <recommendedName>
        <fullName evidence="1">Coatomer subunit gamma C-terminal domain-containing protein</fullName>
    </recommendedName>
</protein>
<evidence type="ECO:0000259" key="1">
    <source>
        <dbReference type="Pfam" id="PF16381"/>
    </source>
</evidence>
<feature type="domain" description="Coatomer subunit gamma C-terminal" evidence="1">
    <location>
        <begin position="2"/>
        <end position="79"/>
    </location>
</feature>
<dbReference type="InterPro" id="IPR032154">
    <property type="entry name" value="Coatomer_g_Cpla"/>
</dbReference>
<dbReference type="InterPro" id="IPR012295">
    <property type="entry name" value="TBP_dom_sf"/>
</dbReference>
<accession>A0A3S5CI71</accession>
<proteinExistence type="predicted"/>
<dbReference type="Proteomes" id="UP000784294">
    <property type="component" value="Unassembled WGS sequence"/>
</dbReference>
<dbReference type="InterPro" id="IPR009028">
    <property type="entry name" value="Coatomer/calthrin_app_sub_C"/>
</dbReference>
<comment type="caution">
    <text evidence="2">The sequence shown here is derived from an EMBL/GenBank/DDBJ whole genome shotgun (WGS) entry which is preliminary data.</text>
</comment>
<evidence type="ECO:0000313" key="2">
    <source>
        <dbReference type="EMBL" id="VEL10253.1"/>
    </source>
</evidence>